<dbReference type="eggNOG" id="ENOG502TGMV">
    <property type="taxonomic scope" value="Eukaryota"/>
</dbReference>
<feature type="transmembrane region" description="Helical" evidence="1">
    <location>
        <begin position="59"/>
        <end position="81"/>
    </location>
</feature>
<feature type="transmembrane region" description="Helical" evidence="1">
    <location>
        <begin position="181"/>
        <end position="202"/>
    </location>
</feature>
<feature type="transmembrane region" description="Helical" evidence="1">
    <location>
        <begin position="128"/>
        <end position="150"/>
    </location>
</feature>
<dbReference type="Pfam" id="PF10326">
    <property type="entry name" value="7TM_GPCR_Str"/>
    <property type="match status" value="1"/>
</dbReference>
<keyword evidence="2" id="KW-1185">Reference proteome</keyword>
<keyword evidence="1" id="KW-1133">Transmembrane helix</keyword>
<keyword evidence="1" id="KW-0812">Transmembrane</keyword>
<dbReference type="PANTHER" id="PTHR22943">
    <property type="entry name" value="7-TRANSMEMBRANE DOMAIN RECEPTOR C.ELEGANS"/>
    <property type="match status" value="1"/>
</dbReference>
<dbReference type="AlphaFoldDB" id="A0A1I7U9F6"/>
<dbReference type="GO" id="GO:0005886">
    <property type="term" value="C:plasma membrane"/>
    <property type="evidence" value="ECO:0007669"/>
    <property type="project" value="TreeGrafter"/>
</dbReference>
<evidence type="ECO:0000313" key="3">
    <source>
        <dbReference type="WBParaSite" id="Csp11.Scaffold629.g16211.t1"/>
    </source>
</evidence>
<dbReference type="GO" id="GO:0042048">
    <property type="term" value="P:olfactory behavior"/>
    <property type="evidence" value="ECO:0007669"/>
    <property type="project" value="TreeGrafter"/>
</dbReference>
<accession>A0A1I7U9F6</accession>
<dbReference type="STRING" id="1561998.A0A1I7U9F6"/>
<keyword evidence="1" id="KW-0472">Membrane</keyword>
<evidence type="ECO:0000256" key="1">
    <source>
        <dbReference type="SAM" id="Phobius"/>
    </source>
</evidence>
<dbReference type="SUPFAM" id="SSF81321">
    <property type="entry name" value="Family A G protein-coupled receptor-like"/>
    <property type="match status" value="1"/>
</dbReference>
<dbReference type="WBParaSite" id="Csp11.Scaffold629.g16211.t1">
    <property type="protein sequence ID" value="Csp11.Scaffold629.g16211.t1"/>
    <property type="gene ID" value="Csp11.Scaffold629.g16211"/>
</dbReference>
<reference evidence="3" key="1">
    <citation type="submission" date="2016-11" db="UniProtKB">
        <authorList>
            <consortium name="WormBaseParasite"/>
        </authorList>
    </citation>
    <scope>IDENTIFICATION</scope>
</reference>
<feature type="transmembrane region" description="Helical" evidence="1">
    <location>
        <begin position="21"/>
        <end position="39"/>
    </location>
</feature>
<organism evidence="2 3">
    <name type="scientific">Caenorhabditis tropicalis</name>
    <dbReference type="NCBI Taxonomy" id="1561998"/>
    <lineage>
        <taxon>Eukaryota</taxon>
        <taxon>Metazoa</taxon>
        <taxon>Ecdysozoa</taxon>
        <taxon>Nematoda</taxon>
        <taxon>Chromadorea</taxon>
        <taxon>Rhabditida</taxon>
        <taxon>Rhabditina</taxon>
        <taxon>Rhabditomorpha</taxon>
        <taxon>Rhabditoidea</taxon>
        <taxon>Rhabditidae</taxon>
        <taxon>Peloderinae</taxon>
        <taxon>Caenorhabditis</taxon>
    </lineage>
</organism>
<name>A0A1I7U9F6_9PELO</name>
<dbReference type="PANTHER" id="PTHR22943:SF129">
    <property type="entry name" value="SEVEN TM RECEPTOR"/>
    <property type="match status" value="1"/>
</dbReference>
<dbReference type="InterPro" id="IPR019428">
    <property type="entry name" value="7TM_GPCR_serpentine_rcpt_Str"/>
</dbReference>
<dbReference type="GO" id="GO:0038022">
    <property type="term" value="F:G protein-coupled olfactory receptor activity"/>
    <property type="evidence" value="ECO:0007669"/>
    <property type="project" value="TreeGrafter"/>
</dbReference>
<dbReference type="Proteomes" id="UP000095282">
    <property type="component" value="Unplaced"/>
</dbReference>
<evidence type="ECO:0000313" key="2">
    <source>
        <dbReference type="Proteomes" id="UP000095282"/>
    </source>
</evidence>
<protein>
    <submittedName>
        <fullName evidence="3">Serpentine Receptor, class J</fullName>
    </submittedName>
</protein>
<sequence>MTYYFVKLNFSYHIRRDISDVYCFCFGFSMAIFAVHFIYRYGAVNRKFYRKYLSGYKEIYLYVFPVCSGSVYGFICWLFLWKDEDKNEYLRSTVMENYGLDIERCSYVSARFWLIDGNGNVYPDARMFFAILLAWIVLGASLFSVIYFGVRYYRWFLDLLKKQTSQSQFLKSLHNQLFHSLLVQCFLPLILMYIPAGIVFIFPMLNIHLNVNYGFIGLTTAIYPAIDPFPTIFIIKKYRESTWIIIQKCFFWNKIFHFLSVKKQKTVAPSTQSTSYF</sequence>
<proteinExistence type="predicted"/>